<accession>A0A7J0D438</accession>
<dbReference type="AlphaFoldDB" id="A0A7J0D438"/>
<protein>
    <submittedName>
        <fullName evidence="1">Uncharacterized protein</fullName>
    </submittedName>
</protein>
<proteinExistence type="predicted"/>
<gene>
    <name evidence="1" type="ORF">Smic_80560</name>
</gene>
<sequence>MRLRRYVVKPANMPLSRFELRRTGSPFVAAADMGDGHGRRYLFFATEEVALMAARKLNGDPPPREERLLQLSRDIEALEAWHHAWRLEHDVDYRELHPGEWCERHGKLLKSCYCRSNYRRFTELLYTEPYEIRTGDGTIIRRRPAQRAAPELTLEVRRAATRTMAKWGSGR</sequence>
<comment type="caution">
    <text evidence="1">The sequence shown here is derived from an EMBL/GenBank/DDBJ whole genome shotgun (WGS) entry which is preliminary data.</text>
</comment>
<evidence type="ECO:0000313" key="1">
    <source>
        <dbReference type="EMBL" id="GFN09500.1"/>
    </source>
</evidence>
<evidence type="ECO:0000313" key="2">
    <source>
        <dbReference type="Proteomes" id="UP000498740"/>
    </source>
</evidence>
<name>A0A7J0D438_STRMI</name>
<dbReference type="EMBL" id="BLWD01000002">
    <property type="protein sequence ID" value="GFN09500.1"/>
    <property type="molecule type" value="Genomic_DNA"/>
</dbReference>
<organism evidence="1 2">
    <name type="scientific">Streptomyces microflavus</name>
    <name type="common">Streptomyces lipmanii</name>
    <dbReference type="NCBI Taxonomy" id="1919"/>
    <lineage>
        <taxon>Bacteria</taxon>
        <taxon>Bacillati</taxon>
        <taxon>Actinomycetota</taxon>
        <taxon>Actinomycetes</taxon>
        <taxon>Kitasatosporales</taxon>
        <taxon>Streptomycetaceae</taxon>
        <taxon>Streptomyces</taxon>
    </lineage>
</organism>
<dbReference type="Proteomes" id="UP000498740">
    <property type="component" value="Unassembled WGS sequence"/>
</dbReference>
<reference evidence="1 2" key="1">
    <citation type="submission" date="2020-05" db="EMBL/GenBank/DDBJ databases">
        <title>Whole genome shotgun sequence of Streptomyces microflavus NBRC 13062.</title>
        <authorList>
            <person name="Komaki H."/>
            <person name="Tamura T."/>
        </authorList>
    </citation>
    <scope>NUCLEOTIDE SEQUENCE [LARGE SCALE GENOMIC DNA]</scope>
    <source>
        <strain evidence="1 2">NBRC 13062</strain>
    </source>
</reference>